<keyword evidence="7 8" id="KW-0998">Cell outer membrane</keyword>
<evidence type="ECO:0000256" key="7">
    <source>
        <dbReference type="ARBA" id="ARBA00023237"/>
    </source>
</evidence>
<dbReference type="PANTHER" id="PTHR40980:SF4">
    <property type="entry name" value="TONB-DEPENDENT RECEPTOR-LIKE BETA-BARREL DOMAIN-CONTAINING PROTEIN"/>
    <property type="match status" value="1"/>
</dbReference>
<sequence length="836" mass="93588">MLKTSTSIVALAALFVAPAFAQDDNSGTDEDYKLDVVTVTGFQLQNRNSIDAKANEDRIADFLSQDELGRQPDLNVADSLRRLPGVVTIFDEDEGRYVGLRGLDQRYTFISIDGGLIASTDRSDRDINIESIPPTAVKRLEVFKAITPDLDAQSVGGVINLVTRSAFDSDDTYLVMNAQLGWHESIGDLPQSKDNPSYRVDAAWSDQFANNTIGVLAAGTVFQKKRDQGRTIVGVTSNDTGLIANSVQPLDYANQIDRWNGLVKLEYRPNTDFEASITASRFDYQYDEVRYRFDITESDLVNQTADSGTFQSGSGRARFDRFPLGQTIDNVQALIEYRPTERSLLEVGAYYSHGVQGHPYPNASFTIAETDALGYSYDFSNQDLDSDKQATITLNDPSILSDLDAYQFTNYFDGYFRNEEDVTEFKLDYSWNTEGADAGLGFKTGLKYRNLEKNRYDSSTNYVLSDPNAVLTLTDFVNPSMAGYTSGQFKGFAYPLIDADAFDAYFNANRDQFTGTDASGLTSFYDIQEDVTALYGMLTYKQNRHSFLGGFRFEHTEVATVATLNSGPEQIARTIDYDYLLPSFVYTYDLNERMKLRAGYAQAIGRPNHPDLAGAETFDETNRTIRRANTGLRPRESESFDIAFDWYLDGGQYFSAAAFYKIIDNQISTVTSEEDIDGVLYTVTQPVNLDQVSVSGLELSYTDDAFEFLPAPFNGLGVAANLTLMDGKDGPAPGGSLIAQPDYLYNIAGLYNYGPFSAKLTYNYVDDRPTSATQAEYQYEQLDLQLRYQLTERLQMQVEGRNIQNNPRKNIYTDSGVLREINDFGNSWWFGVSYRY</sequence>
<dbReference type="InterPro" id="IPR010104">
    <property type="entry name" value="TonB_rcpt_bac"/>
</dbReference>
<evidence type="ECO:0000259" key="12">
    <source>
        <dbReference type="Pfam" id="PF07715"/>
    </source>
</evidence>
<keyword evidence="4 8" id="KW-0812">Transmembrane</keyword>
<dbReference type="NCBIfam" id="TIGR01782">
    <property type="entry name" value="TonB-Xanth-Caul"/>
    <property type="match status" value="1"/>
</dbReference>
<evidence type="ECO:0000256" key="6">
    <source>
        <dbReference type="ARBA" id="ARBA00023136"/>
    </source>
</evidence>
<keyword evidence="5 9" id="KW-0798">TonB box</keyword>
<gene>
    <name evidence="13" type="ORF">GCM10011503_26890</name>
</gene>
<keyword evidence="14" id="KW-1185">Reference proteome</keyword>
<evidence type="ECO:0000256" key="3">
    <source>
        <dbReference type="ARBA" id="ARBA00022452"/>
    </source>
</evidence>
<feature type="domain" description="TonB-dependent receptor-like beta-barrel" evidence="11">
    <location>
        <begin position="366"/>
        <end position="803"/>
    </location>
</feature>
<evidence type="ECO:0000256" key="10">
    <source>
        <dbReference type="SAM" id="SignalP"/>
    </source>
</evidence>
<evidence type="ECO:0000256" key="9">
    <source>
        <dbReference type="RuleBase" id="RU003357"/>
    </source>
</evidence>
<dbReference type="InterPro" id="IPR039426">
    <property type="entry name" value="TonB-dep_rcpt-like"/>
</dbReference>
<dbReference type="SUPFAM" id="SSF56935">
    <property type="entry name" value="Porins"/>
    <property type="match status" value="1"/>
</dbReference>
<feature type="signal peptide" evidence="10">
    <location>
        <begin position="1"/>
        <end position="21"/>
    </location>
</feature>
<organism evidence="13 14">
    <name type="scientific">Henriciella pelagia</name>
    <dbReference type="NCBI Taxonomy" id="1977912"/>
    <lineage>
        <taxon>Bacteria</taxon>
        <taxon>Pseudomonadati</taxon>
        <taxon>Pseudomonadota</taxon>
        <taxon>Alphaproteobacteria</taxon>
        <taxon>Hyphomonadales</taxon>
        <taxon>Hyphomonadaceae</taxon>
        <taxon>Henriciella</taxon>
    </lineage>
</organism>
<comment type="similarity">
    <text evidence="8 9">Belongs to the TonB-dependent receptor family.</text>
</comment>
<feature type="chain" id="PRO_5047006561" evidence="10">
    <location>
        <begin position="22"/>
        <end position="836"/>
    </location>
</feature>
<evidence type="ECO:0000313" key="14">
    <source>
        <dbReference type="Proteomes" id="UP000628854"/>
    </source>
</evidence>
<dbReference type="EMBL" id="BMKF01000002">
    <property type="protein sequence ID" value="GGB76735.1"/>
    <property type="molecule type" value="Genomic_DNA"/>
</dbReference>
<dbReference type="InterPro" id="IPR012910">
    <property type="entry name" value="Plug_dom"/>
</dbReference>
<evidence type="ECO:0000256" key="4">
    <source>
        <dbReference type="ARBA" id="ARBA00022692"/>
    </source>
</evidence>
<dbReference type="Gene3D" id="2.170.130.10">
    <property type="entry name" value="TonB-dependent receptor, plug domain"/>
    <property type="match status" value="1"/>
</dbReference>
<name>A0ABQ1JT70_9PROT</name>
<comment type="caution">
    <text evidence="13">The sequence shown here is derived from an EMBL/GenBank/DDBJ whole genome shotgun (WGS) entry which is preliminary data.</text>
</comment>
<dbReference type="PROSITE" id="PS52016">
    <property type="entry name" value="TONB_DEPENDENT_REC_3"/>
    <property type="match status" value="1"/>
</dbReference>
<accession>A0ABQ1JT70</accession>
<evidence type="ECO:0000256" key="2">
    <source>
        <dbReference type="ARBA" id="ARBA00022448"/>
    </source>
</evidence>
<proteinExistence type="inferred from homology"/>
<keyword evidence="13" id="KW-0675">Receptor</keyword>
<dbReference type="InterPro" id="IPR036942">
    <property type="entry name" value="Beta-barrel_TonB_sf"/>
</dbReference>
<dbReference type="PANTHER" id="PTHR40980">
    <property type="entry name" value="PLUG DOMAIN-CONTAINING PROTEIN"/>
    <property type="match status" value="1"/>
</dbReference>
<keyword evidence="3 8" id="KW-1134">Transmembrane beta strand</keyword>
<keyword evidence="10" id="KW-0732">Signal</keyword>
<keyword evidence="6 8" id="KW-0472">Membrane</keyword>
<evidence type="ECO:0000256" key="5">
    <source>
        <dbReference type="ARBA" id="ARBA00023077"/>
    </source>
</evidence>
<evidence type="ECO:0000256" key="8">
    <source>
        <dbReference type="PROSITE-ProRule" id="PRU01360"/>
    </source>
</evidence>
<reference evidence="14" key="1">
    <citation type="journal article" date="2019" name="Int. J. Syst. Evol. Microbiol.">
        <title>The Global Catalogue of Microorganisms (GCM) 10K type strain sequencing project: providing services to taxonomists for standard genome sequencing and annotation.</title>
        <authorList>
            <consortium name="The Broad Institute Genomics Platform"/>
            <consortium name="The Broad Institute Genome Sequencing Center for Infectious Disease"/>
            <person name="Wu L."/>
            <person name="Ma J."/>
        </authorList>
    </citation>
    <scope>NUCLEOTIDE SEQUENCE [LARGE SCALE GENOMIC DNA]</scope>
    <source>
        <strain evidence="14">CGMCC 1.15928</strain>
    </source>
</reference>
<comment type="subcellular location">
    <subcellularLocation>
        <location evidence="1 8">Cell outer membrane</location>
        <topology evidence="1 8">Multi-pass membrane protein</topology>
    </subcellularLocation>
</comment>
<evidence type="ECO:0000313" key="13">
    <source>
        <dbReference type="EMBL" id="GGB76735.1"/>
    </source>
</evidence>
<dbReference type="Pfam" id="PF00593">
    <property type="entry name" value="TonB_dep_Rec_b-barrel"/>
    <property type="match status" value="1"/>
</dbReference>
<dbReference type="Proteomes" id="UP000628854">
    <property type="component" value="Unassembled WGS sequence"/>
</dbReference>
<feature type="domain" description="TonB-dependent receptor plug" evidence="12">
    <location>
        <begin position="63"/>
        <end position="158"/>
    </location>
</feature>
<dbReference type="RefSeq" id="WP_084391258.1">
    <property type="nucleotide sequence ID" value="NZ_BMKF01000002.1"/>
</dbReference>
<evidence type="ECO:0000256" key="1">
    <source>
        <dbReference type="ARBA" id="ARBA00004571"/>
    </source>
</evidence>
<protein>
    <submittedName>
        <fullName evidence="13">TonB-dependent receptor</fullName>
    </submittedName>
</protein>
<dbReference type="Pfam" id="PF07715">
    <property type="entry name" value="Plug"/>
    <property type="match status" value="1"/>
</dbReference>
<dbReference type="InterPro" id="IPR037066">
    <property type="entry name" value="Plug_dom_sf"/>
</dbReference>
<evidence type="ECO:0000259" key="11">
    <source>
        <dbReference type="Pfam" id="PF00593"/>
    </source>
</evidence>
<keyword evidence="2 8" id="KW-0813">Transport</keyword>
<dbReference type="InterPro" id="IPR000531">
    <property type="entry name" value="Beta-barrel_TonB"/>
</dbReference>
<dbReference type="Gene3D" id="2.40.170.20">
    <property type="entry name" value="TonB-dependent receptor, beta-barrel domain"/>
    <property type="match status" value="1"/>
</dbReference>